<dbReference type="OrthoDB" id="5946254at2759"/>
<dbReference type="AlphaFoldDB" id="A0A812KBI2"/>
<keyword evidence="1" id="KW-0732">Signal</keyword>
<protein>
    <submittedName>
        <fullName evidence="2">Uncharacterized protein</fullName>
    </submittedName>
</protein>
<accession>A0A812KBI2</accession>
<keyword evidence="3" id="KW-1185">Reference proteome</keyword>
<dbReference type="Proteomes" id="UP000649617">
    <property type="component" value="Unassembled WGS sequence"/>
</dbReference>
<proteinExistence type="predicted"/>
<feature type="signal peptide" evidence="1">
    <location>
        <begin position="1"/>
        <end position="25"/>
    </location>
</feature>
<sequence>MLHSGRARSALLSLFLVGIFTPGHAIFMQRTVNHASSGSCGLTHAACPGSPVPAGEHAACAESLVFNAPCANVQEEIEARIGLNKDRKKLPGNYTLLASEPGACTKASRATSPFADPGPFTDLFGFRYVTDGPNCHVLGCSESQDLTWDILGRIQNVGPYAGPWLTLEERIASGQLFLVFSLCLDDMASEFPCKCTVLREAVSTVTRTAIASSVGGHQSIDLTCFPLGGKNFGPHKSGRGQISASRFDVLVTQPWHVASR</sequence>
<name>A0A812KBI2_SYMPI</name>
<evidence type="ECO:0000256" key="1">
    <source>
        <dbReference type="SAM" id="SignalP"/>
    </source>
</evidence>
<evidence type="ECO:0000313" key="3">
    <source>
        <dbReference type="Proteomes" id="UP000649617"/>
    </source>
</evidence>
<reference evidence="2" key="1">
    <citation type="submission" date="2021-02" db="EMBL/GenBank/DDBJ databases">
        <authorList>
            <person name="Dougan E. K."/>
            <person name="Rhodes N."/>
            <person name="Thang M."/>
            <person name="Chan C."/>
        </authorList>
    </citation>
    <scope>NUCLEOTIDE SEQUENCE</scope>
</reference>
<evidence type="ECO:0000313" key="2">
    <source>
        <dbReference type="EMBL" id="CAE7224049.1"/>
    </source>
</evidence>
<dbReference type="EMBL" id="CAJNIZ010003612">
    <property type="protein sequence ID" value="CAE7224049.1"/>
    <property type="molecule type" value="Genomic_DNA"/>
</dbReference>
<organism evidence="2 3">
    <name type="scientific">Symbiodinium pilosum</name>
    <name type="common">Dinoflagellate</name>
    <dbReference type="NCBI Taxonomy" id="2952"/>
    <lineage>
        <taxon>Eukaryota</taxon>
        <taxon>Sar</taxon>
        <taxon>Alveolata</taxon>
        <taxon>Dinophyceae</taxon>
        <taxon>Suessiales</taxon>
        <taxon>Symbiodiniaceae</taxon>
        <taxon>Symbiodinium</taxon>
    </lineage>
</organism>
<gene>
    <name evidence="2" type="ORF">SPIL2461_LOCUS3074</name>
</gene>
<comment type="caution">
    <text evidence="2">The sequence shown here is derived from an EMBL/GenBank/DDBJ whole genome shotgun (WGS) entry which is preliminary data.</text>
</comment>
<feature type="chain" id="PRO_5033065044" evidence="1">
    <location>
        <begin position="26"/>
        <end position="260"/>
    </location>
</feature>